<name>A0AAD7C7F2_9AGAR</name>
<protein>
    <recommendedName>
        <fullName evidence="3">F-box domain-containing protein</fullName>
    </recommendedName>
</protein>
<gene>
    <name evidence="1" type="ORF">FB45DRAFT_900067</name>
</gene>
<evidence type="ECO:0008006" key="3">
    <source>
        <dbReference type="Google" id="ProtNLM"/>
    </source>
</evidence>
<proteinExistence type="predicted"/>
<dbReference type="AlphaFoldDB" id="A0AAD7C7F2"/>
<organism evidence="1 2">
    <name type="scientific">Roridomyces roridus</name>
    <dbReference type="NCBI Taxonomy" id="1738132"/>
    <lineage>
        <taxon>Eukaryota</taxon>
        <taxon>Fungi</taxon>
        <taxon>Dikarya</taxon>
        <taxon>Basidiomycota</taxon>
        <taxon>Agaricomycotina</taxon>
        <taxon>Agaricomycetes</taxon>
        <taxon>Agaricomycetidae</taxon>
        <taxon>Agaricales</taxon>
        <taxon>Marasmiineae</taxon>
        <taxon>Mycenaceae</taxon>
        <taxon>Roridomyces</taxon>
    </lineage>
</organism>
<comment type="caution">
    <text evidence="1">The sequence shown here is derived from an EMBL/GenBank/DDBJ whole genome shotgun (WGS) entry which is preliminary data.</text>
</comment>
<sequence>MGLAASVARPRPEQRLLHELREREAARASLTPPASDVEPHHYPDMNEEDVYLASPGHLRTRLSELDLGISRISVNGTSHLLRPNHLIEERLVVRRALDSVVYNPILSIPPEIMEVIFVFCLPDDKDGPPVPNSSLAPLILSNVCTHWRTIALSAPRLWSSIRVNLRTKNLENSLSLLECWLSRARSRPLSVAVVYLNYEENPSPEALIQTLKHSSAHWNDVRLELPFKDLQRLNEIEGHVPLLRKLLIGPSDAYFAGMQGLRMTPITAFSNAPSLREVHLVTGFPFILELPWAQLTKLQATSLSVRECLEILEASPGLVECSLSLRQSFDTDSAARIPPLEHLEILVLRQSGFHADLLHCLTLPALRELQFHVAPLPSNETSRLRVVSFLERSALSGRLQQLRFSGALDLNGIPLIKEMVQNGTRLGPPLRLAKNGEM</sequence>
<evidence type="ECO:0000313" key="1">
    <source>
        <dbReference type="EMBL" id="KAJ7641383.1"/>
    </source>
</evidence>
<keyword evidence="2" id="KW-1185">Reference proteome</keyword>
<evidence type="ECO:0000313" key="2">
    <source>
        <dbReference type="Proteomes" id="UP001221142"/>
    </source>
</evidence>
<reference evidence="1" key="1">
    <citation type="submission" date="2023-03" db="EMBL/GenBank/DDBJ databases">
        <title>Massive genome expansion in bonnet fungi (Mycena s.s.) driven by repeated elements and novel gene families across ecological guilds.</title>
        <authorList>
            <consortium name="Lawrence Berkeley National Laboratory"/>
            <person name="Harder C.B."/>
            <person name="Miyauchi S."/>
            <person name="Viragh M."/>
            <person name="Kuo A."/>
            <person name="Thoen E."/>
            <person name="Andreopoulos B."/>
            <person name="Lu D."/>
            <person name="Skrede I."/>
            <person name="Drula E."/>
            <person name="Henrissat B."/>
            <person name="Morin E."/>
            <person name="Kohler A."/>
            <person name="Barry K."/>
            <person name="LaButti K."/>
            <person name="Morin E."/>
            <person name="Salamov A."/>
            <person name="Lipzen A."/>
            <person name="Mereny Z."/>
            <person name="Hegedus B."/>
            <person name="Baldrian P."/>
            <person name="Stursova M."/>
            <person name="Weitz H."/>
            <person name="Taylor A."/>
            <person name="Grigoriev I.V."/>
            <person name="Nagy L.G."/>
            <person name="Martin F."/>
            <person name="Kauserud H."/>
        </authorList>
    </citation>
    <scope>NUCLEOTIDE SEQUENCE</scope>
    <source>
        <strain evidence="1">9284</strain>
    </source>
</reference>
<dbReference type="Proteomes" id="UP001221142">
    <property type="component" value="Unassembled WGS sequence"/>
</dbReference>
<accession>A0AAD7C7F2</accession>
<dbReference type="EMBL" id="JARKIF010000004">
    <property type="protein sequence ID" value="KAJ7641383.1"/>
    <property type="molecule type" value="Genomic_DNA"/>
</dbReference>
<dbReference type="Gene3D" id="1.20.1280.50">
    <property type="match status" value="1"/>
</dbReference>